<dbReference type="InterPro" id="IPR035396">
    <property type="entry name" value="Bac_rhamnosid6H"/>
</dbReference>
<dbReference type="GO" id="GO:0030596">
    <property type="term" value="F:alpha-L-rhamnosidase activity"/>
    <property type="evidence" value="ECO:0007669"/>
    <property type="project" value="UniProtKB-EC"/>
</dbReference>
<sequence length="871" mass="95450">MSVPDFLAVEHLGACPLGLGERSPRLSWRLPEGTAAQEAYRILAEIDGTEHDTGWIEGGDGVLVAWPFAPLGSAAEVAWQVRLRTDLGESGWSQRAVFETGLLDEGDWSADWIRPREPEVAPAGLRPAYALRRRFVVDRPVRRARLYATAHGVYETFLDGTRIGDVELAPGYTHYTRRLPVQAYDVTALLAPGEVTFGALLSDGWFRGQLGIFRAADQWGERTAFLAQLEVEYVDGSVTVFGTDAGWEWRVSTLIRADLIAGVTEDRRGGGGANGPDAGWDPVEVAPLGYETLIWSPAPPVRRIEELRPRSVARVGDRQVVDLGQNINGWVRLERLGPEGTELTLTHGEALGPDGDVTTEHLKPAVPFLPEPLPAGQIDTVVSAGRSGDAFEPRHTTHGFQYVRIEGHPEELSPADLTGVVVHTDLRRTGWFSCSDERINRLHEAAVWSFRGNACEIPTDCPHRERAGWTGDWQLYVPTAAFLYDVAGFSAKWLADVAVEQWEDGTVANISPHGPMEGRQGPTARLQGSAGWGDAVVIVPWELYSAYGDERILADMWPSMVRWLERAERMAASGRHPARTGPRAPHERYLWDTGFHWGEWLEPGNDVDDFGVFLAADKSDVATAYLAHSAGLMARIAQVLGRPADVVRYRELAERVTAAWRAEFAMPDGMVRPATQANLARALAFGLVPEEHRATVVAQLVERIRAAGTHLATGFLATPLLLPTLVEHGRADLAYELLLQDSPPSWLHMIDRGASTIWERWNGIDHDGTPHESLNHYSKGAVISFLHRCTVGLRPLEPAYRRFRVAPVPGGGLTSASATLETPYGRIEAAWRIAAEGFRLEVTVPPGTSAEVAVPAGAVRLLGPGRHVVTP</sequence>
<dbReference type="InterPro" id="IPR012341">
    <property type="entry name" value="6hp_glycosidase-like_sf"/>
</dbReference>
<feature type="domain" description="Bacterial alpha-L-rhamnosidase N-terminal" evidence="5">
    <location>
        <begin position="141"/>
        <end position="304"/>
    </location>
</feature>
<evidence type="ECO:0000259" key="5">
    <source>
        <dbReference type="Pfam" id="PF08531"/>
    </source>
</evidence>
<dbReference type="PANTHER" id="PTHR33307">
    <property type="entry name" value="ALPHA-RHAMNOSIDASE (EUROFUNG)"/>
    <property type="match status" value="1"/>
</dbReference>
<dbReference type="Pfam" id="PF05592">
    <property type="entry name" value="Bac_rhamnosid"/>
    <property type="match status" value="1"/>
</dbReference>
<accession>A0A5N8V5F2</accession>
<dbReference type="InterPro" id="IPR008902">
    <property type="entry name" value="Rhamnosid_concanavalin"/>
</dbReference>
<dbReference type="PIRSF" id="PIRSF010631">
    <property type="entry name" value="A-rhamnsds"/>
    <property type="match status" value="1"/>
</dbReference>
<evidence type="ECO:0000259" key="7">
    <source>
        <dbReference type="Pfam" id="PF17390"/>
    </source>
</evidence>
<dbReference type="PANTHER" id="PTHR33307:SF6">
    <property type="entry name" value="ALPHA-RHAMNOSIDASE (EUROFUNG)-RELATED"/>
    <property type="match status" value="1"/>
</dbReference>
<comment type="caution">
    <text evidence="8">The sequence shown here is derived from an EMBL/GenBank/DDBJ whole genome shotgun (WGS) entry which is preliminary data.</text>
</comment>
<dbReference type="Pfam" id="PF08531">
    <property type="entry name" value="Bac_rhamnosid_N"/>
    <property type="match status" value="1"/>
</dbReference>
<dbReference type="SUPFAM" id="SSF48208">
    <property type="entry name" value="Six-hairpin glycosidases"/>
    <property type="match status" value="1"/>
</dbReference>
<dbReference type="InterPro" id="IPR013783">
    <property type="entry name" value="Ig-like_fold"/>
</dbReference>
<evidence type="ECO:0000313" key="9">
    <source>
        <dbReference type="Proteomes" id="UP000325849"/>
    </source>
</evidence>
<dbReference type="Gene3D" id="2.60.120.260">
    <property type="entry name" value="Galactose-binding domain-like"/>
    <property type="match status" value="2"/>
</dbReference>
<evidence type="ECO:0000313" key="8">
    <source>
        <dbReference type="EMBL" id="MPY30387.1"/>
    </source>
</evidence>
<evidence type="ECO:0000259" key="4">
    <source>
        <dbReference type="Pfam" id="PF05592"/>
    </source>
</evidence>
<dbReference type="Pfam" id="PF25788">
    <property type="entry name" value="Ig_Rha78A_N"/>
    <property type="match status" value="1"/>
</dbReference>
<dbReference type="InterPro" id="IPR008928">
    <property type="entry name" value="6-hairpin_glycosidase_sf"/>
</dbReference>
<dbReference type="Gene3D" id="2.60.420.10">
    <property type="entry name" value="Maltose phosphorylase, domain 3"/>
    <property type="match status" value="1"/>
</dbReference>
<evidence type="ECO:0000256" key="2">
    <source>
        <dbReference type="ARBA" id="ARBA00012652"/>
    </source>
</evidence>
<reference evidence="8 9" key="1">
    <citation type="submission" date="2019-07" db="EMBL/GenBank/DDBJ databases">
        <title>New species of Amycolatopsis and Streptomyces.</title>
        <authorList>
            <person name="Duangmal K."/>
            <person name="Teo W.F.A."/>
            <person name="Lipun K."/>
        </authorList>
    </citation>
    <scope>NUCLEOTIDE SEQUENCE [LARGE SCALE GENOMIC DNA]</scope>
    <source>
        <strain evidence="8 9">NBRC 109810</strain>
    </source>
</reference>
<name>A0A5N8V5F2_9ACTN</name>
<dbReference type="Gene3D" id="1.50.10.10">
    <property type="match status" value="1"/>
</dbReference>
<feature type="domain" description="Alpha-L-rhamnosidase concanavalin-like" evidence="4">
    <location>
        <begin position="318"/>
        <end position="423"/>
    </location>
</feature>
<dbReference type="RefSeq" id="WP_152884981.1">
    <property type="nucleotide sequence ID" value="NZ_VJZD01000007.1"/>
</dbReference>
<evidence type="ECO:0000259" key="6">
    <source>
        <dbReference type="Pfam" id="PF17389"/>
    </source>
</evidence>
<dbReference type="Gene3D" id="2.60.40.10">
    <property type="entry name" value="Immunoglobulins"/>
    <property type="match status" value="1"/>
</dbReference>
<dbReference type="InterPro" id="IPR013737">
    <property type="entry name" value="Bac_rhamnosid_N"/>
</dbReference>
<organism evidence="8 9">
    <name type="scientific">Streptomyces adustus</name>
    <dbReference type="NCBI Taxonomy" id="1609272"/>
    <lineage>
        <taxon>Bacteria</taxon>
        <taxon>Bacillati</taxon>
        <taxon>Actinomycetota</taxon>
        <taxon>Actinomycetes</taxon>
        <taxon>Kitasatosporales</taxon>
        <taxon>Streptomycetaceae</taxon>
        <taxon>Streptomyces</taxon>
    </lineage>
</organism>
<dbReference type="EMBL" id="VJZD01000007">
    <property type="protein sequence ID" value="MPY30387.1"/>
    <property type="molecule type" value="Genomic_DNA"/>
</dbReference>
<feature type="domain" description="Alpha-L-rhamnosidase six-hairpin glycosidase" evidence="6">
    <location>
        <begin position="427"/>
        <end position="789"/>
    </location>
</feature>
<dbReference type="InterPro" id="IPR035398">
    <property type="entry name" value="Bac_rhamnosid_C"/>
</dbReference>
<dbReference type="InterPro" id="IPR016007">
    <property type="entry name" value="Alpha_rhamnosid"/>
</dbReference>
<feature type="domain" description="Alpha-L-rhamnosidase C-terminal" evidence="7">
    <location>
        <begin position="792"/>
        <end position="860"/>
    </location>
</feature>
<dbReference type="AlphaFoldDB" id="A0A5N8V5F2"/>
<protein>
    <recommendedName>
        <fullName evidence="2">alpha-L-rhamnosidase</fullName>
        <ecNumber evidence="2">3.2.1.40</ecNumber>
    </recommendedName>
</protein>
<dbReference type="Proteomes" id="UP000325849">
    <property type="component" value="Unassembled WGS sequence"/>
</dbReference>
<dbReference type="GO" id="GO:0005975">
    <property type="term" value="P:carbohydrate metabolic process"/>
    <property type="evidence" value="ECO:0007669"/>
    <property type="project" value="InterPro"/>
</dbReference>
<dbReference type="Pfam" id="PF17390">
    <property type="entry name" value="Bac_rhamnosid_C"/>
    <property type="match status" value="1"/>
</dbReference>
<comment type="catalytic activity">
    <reaction evidence="1">
        <text>Hydrolysis of terminal non-reducing alpha-L-rhamnose residues in alpha-L-rhamnosides.</text>
        <dbReference type="EC" id="3.2.1.40"/>
    </reaction>
</comment>
<proteinExistence type="predicted"/>
<evidence type="ECO:0000256" key="1">
    <source>
        <dbReference type="ARBA" id="ARBA00001445"/>
    </source>
</evidence>
<dbReference type="EC" id="3.2.1.40" evidence="2"/>
<dbReference type="Pfam" id="PF17389">
    <property type="entry name" value="Bac_rhamnosid6H"/>
    <property type="match status" value="1"/>
</dbReference>
<evidence type="ECO:0000256" key="3">
    <source>
        <dbReference type="ARBA" id="ARBA00022801"/>
    </source>
</evidence>
<dbReference type="OrthoDB" id="9761045at2"/>
<keyword evidence="9" id="KW-1185">Reference proteome</keyword>
<keyword evidence="3" id="KW-0378">Hydrolase</keyword>
<gene>
    <name evidence="8" type="ORF">FNH09_03405</name>
</gene>